<dbReference type="EMBL" id="CAJVPQ010000920">
    <property type="protein sequence ID" value="CAG8519496.1"/>
    <property type="molecule type" value="Genomic_DNA"/>
</dbReference>
<accession>A0A9N9A6Q3</accession>
<dbReference type="AlphaFoldDB" id="A0A9N9A6Q3"/>
<reference evidence="1" key="1">
    <citation type="submission" date="2021-06" db="EMBL/GenBank/DDBJ databases">
        <authorList>
            <person name="Kallberg Y."/>
            <person name="Tangrot J."/>
            <person name="Rosling A."/>
        </authorList>
    </citation>
    <scope>NUCLEOTIDE SEQUENCE</scope>
    <source>
        <strain evidence="1">UK204</strain>
    </source>
</reference>
<comment type="caution">
    <text evidence="1">The sequence shown here is derived from an EMBL/GenBank/DDBJ whole genome shotgun (WGS) entry which is preliminary data.</text>
</comment>
<name>A0A9N9A6Q3_9GLOM</name>
<dbReference type="Proteomes" id="UP000789570">
    <property type="component" value="Unassembled WGS sequence"/>
</dbReference>
<proteinExistence type="predicted"/>
<evidence type="ECO:0000313" key="2">
    <source>
        <dbReference type="Proteomes" id="UP000789570"/>
    </source>
</evidence>
<dbReference type="OrthoDB" id="2416920at2759"/>
<keyword evidence="2" id="KW-1185">Reference proteome</keyword>
<sequence>MNMKRFYERNLLGIAHKHPGTLCIAKCEIGVYSCIIRNGAPGKYQRAVLVKFHILMLNFLLSLTPDDRIIYAYVALGYIVENKELNEKNEEIEEIDNSEINSFFEEVILIIKIHVKSCELHWISLIIVIVQQNQN</sequence>
<evidence type="ECO:0000313" key="1">
    <source>
        <dbReference type="EMBL" id="CAG8519496.1"/>
    </source>
</evidence>
<protein>
    <submittedName>
        <fullName evidence="1">1310_t:CDS:1</fullName>
    </submittedName>
</protein>
<gene>
    <name evidence="1" type="ORF">FCALED_LOCUS4624</name>
</gene>
<organism evidence="1 2">
    <name type="scientific">Funneliformis caledonium</name>
    <dbReference type="NCBI Taxonomy" id="1117310"/>
    <lineage>
        <taxon>Eukaryota</taxon>
        <taxon>Fungi</taxon>
        <taxon>Fungi incertae sedis</taxon>
        <taxon>Mucoromycota</taxon>
        <taxon>Glomeromycotina</taxon>
        <taxon>Glomeromycetes</taxon>
        <taxon>Glomerales</taxon>
        <taxon>Glomeraceae</taxon>
        <taxon>Funneliformis</taxon>
    </lineage>
</organism>